<protein>
    <submittedName>
        <fullName evidence="2">Uncharacterized protein</fullName>
    </submittedName>
</protein>
<feature type="chain" id="PRO_5040242301" evidence="1">
    <location>
        <begin position="16"/>
        <end position="280"/>
    </location>
</feature>
<dbReference type="OrthoDB" id="3641682at2759"/>
<comment type="caution">
    <text evidence="2">The sequence shown here is derived from an EMBL/GenBank/DDBJ whole genome shotgun (WGS) entry which is preliminary data.</text>
</comment>
<name>A0A9P8UZG5_9PEZI</name>
<dbReference type="AlphaFoldDB" id="A0A9P8UZG5"/>
<dbReference type="EMBL" id="JAGSXJ010000039">
    <property type="protein sequence ID" value="KAH6664814.1"/>
    <property type="molecule type" value="Genomic_DNA"/>
</dbReference>
<dbReference type="Proteomes" id="UP000770015">
    <property type="component" value="Unassembled WGS sequence"/>
</dbReference>
<gene>
    <name evidence="2" type="ORF">F5X68DRAFT_265849</name>
</gene>
<evidence type="ECO:0000256" key="1">
    <source>
        <dbReference type="SAM" id="SignalP"/>
    </source>
</evidence>
<keyword evidence="1" id="KW-0732">Signal</keyword>
<proteinExistence type="predicted"/>
<sequence length="280" mass="29676">MLLPYLLALAGAAAATEVTLTWAHDKGSGLSALLATKPGSSKSIAVSCSSILEGPSPVDFSQIDENGDGNFTVGAKSYLVHSEPSFSGGPSCVTVYDEIISLDQCKEVEWDIDASASSGADDVVVDCFENEKVKGKLRHLLEVLGDHEPSTGETAPAQVGHITNSTTTALVEPQSGLDERQCSNVFVTVLIGNGNPHQNWHHIQVSQNHHCAQQAGCNVGYSTTTSVGWSASSSISMWINKCRTGSRGRLERSHGDGYNGCDFGHDNPSREWHGDILPPG</sequence>
<accession>A0A9P8UZG5</accession>
<evidence type="ECO:0000313" key="3">
    <source>
        <dbReference type="Proteomes" id="UP000770015"/>
    </source>
</evidence>
<organism evidence="2 3">
    <name type="scientific">Plectosphaerella plurivora</name>
    <dbReference type="NCBI Taxonomy" id="936078"/>
    <lineage>
        <taxon>Eukaryota</taxon>
        <taxon>Fungi</taxon>
        <taxon>Dikarya</taxon>
        <taxon>Ascomycota</taxon>
        <taxon>Pezizomycotina</taxon>
        <taxon>Sordariomycetes</taxon>
        <taxon>Hypocreomycetidae</taxon>
        <taxon>Glomerellales</taxon>
        <taxon>Plectosphaerellaceae</taxon>
        <taxon>Plectosphaerella</taxon>
    </lineage>
</organism>
<evidence type="ECO:0000313" key="2">
    <source>
        <dbReference type="EMBL" id="KAH6664814.1"/>
    </source>
</evidence>
<keyword evidence="3" id="KW-1185">Reference proteome</keyword>
<reference evidence="2" key="1">
    <citation type="journal article" date="2021" name="Nat. Commun.">
        <title>Genetic determinants of endophytism in the Arabidopsis root mycobiome.</title>
        <authorList>
            <person name="Mesny F."/>
            <person name="Miyauchi S."/>
            <person name="Thiergart T."/>
            <person name="Pickel B."/>
            <person name="Atanasova L."/>
            <person name="Karlsson M."/>
            <person name="Huettel B."/>
            <person name="Barry K.W."/>
            <person name="Haridas S."/>
            <person name="Chen C."/>
            <person name="Bauer D."/>
            <person name="Andreopoulos W."/>
            <person name="Pangilinan J."/>
            <person name="LaButti K."/>
            <person name="Riley R."/>
            <person name="Lipzen A."/>
            <person name="Clum A."/>
            <person name="Drula E."/>
            <person name="Henrissat B."/>
            <person name="Kohler A."/>
            <person name="Grigoriev I.V."/>
            <person name="Martin F.M."/>
            <person name="Hacquard S."/>
        </authorList>
    </citation>
    <scope>NUCLEOTIDE SEQUENCE</scope>
    <source>
        <strain evidence="2">MPI-SDFR-AT-0117</strain>
    </source>
</reference>
<feature type="signal peptide" evidence="1">
    <location>
        <begin position="1"/>
        <end position="15"/>
    </location>
</feature>